<dbReference type="GO" id="GO:0051301">
    <property type="term" value="P:cell division"/>
    <property type="evidence" value="ECO:0007669"/>
    <property type="project" value="UniProtKB-KW"/>
</dbReference>
<dbReference type="RefSeq" id="XP_037218738.1">
    <property type="nucleotide sequence ID" value="XM_037365496.1"/>
</dbReference>
<dbReference type="AlphaFoldDB" id="A0A8H6SK81"/>
<proteinExistence type="predicted"/>
<dbReference type="EMBL" id="JACAZF010000007">
    <property type="protein sequence ID" value="KAF7299350.1"/>
    <property type="molecule type" value="Genomic_DNA"/>
</dbReference>
<keyword evidence="1" id="KW-0131">Cell cycle</keyword>
<comment type="caution">
    <text evidence="1">The sequence shown here is derived from an EMBL/GenBank/DDBJ whole genome shotgun (WGS) entry which is preliminary data.</text>
</comment>
<gene>
    <name evidence="1" type="ORF">MIND_00884200</name>
</gene>
<dbReference type="OrthoDB" id="2906539at2759"/>
<organism evidence="1 2">
    <name type="scientific">Mycena indigotica</name>
    <dbReference type="NCBI Taxonomy" id="2126181"/>
    <lineage>
        <taxon>Eukaryota</taxon>
        <taxon>Fungi</taxon>
        <taxon>Dikarya</taxon>
        <taxon>Basidiomycota</taxon>
        <taxon>Agaricomycotina</taxon>
        <taxon>Agaricomycetes</taxon>
        <taxon>Agaricomycetidae</taxon>
        <taxon>Agaricales</taxon>
        <taxon>Marasmiineae</taxon>
        <taxon>Mycenaceae</taxon>
        <taxon>Mycena</taxon>
    </lineage>
</organism>
<sequence>MMYTDILRAKKFPTRLLVDKTASDVNSVATLHPATMETLGLFCGDAVIVRGKKRRDTVLICLSNDAVEEGRTGLLCITTTVT</sequence>
<protein>
    <submittedName>
        <fullName evidence="1">Cell division cycle protein 48 like protein</fullName>
    </submittedName>
</protein>
<name>A0A8H6SK81_9AGAR</name>
<dbReference type="InterPro" id="IPR009010">
    <property type="entry name" value="Asp_de-COase-like_dom_sf"/>
</dbReference>
<reference evidence="1" key="1">
    <citation type="submission" date="2020-05" db="EMBL/GenBank/DDBJ databases">
        <title>Mycena genomes resolve the evolution of fungal bioluminescence.</title>
        <authorList>
            <person name="Tsai I.J."/>
        </authorList>
    </citation>
    <scope>NUCLEOTIDE SEQUENCE</scope>
    <source>
        <strain evidence="1">171206Taipei</strain>
    </source>
</reference>
<dbReference type="SUPFAM" id="SSF50692">
    <property type="entry name" value="ADC-like"/>
    <property type="match status" value="1"/>
</dbReference>
<dbReference type="GeneID" id="59348012"/>
<dbReference type="Proteomes" id="UP000636479">
    <property type="component" value="Unassembled WGS sequence"/>
</dbReference>
<evidence type="ECO:0000313" key="1">
    <source>
        <dbReference type="EMBL" id="KAF7299350.1"/>
    </source>
</evidence>
<keyword evidence="1" id="KW-0132">Cell division</keyword>
<dbReference type="Gene3D" id="2.40.40.20">
    <property type="match status" value="1"/>
</dbReference>
<evidence type="ECO:0000313" key="2">
    <source>
        <dbReference type="Proteomes" id="UP000636479"/>
    </source>
</evidence>
<accession>A0A8H6SK81</accession>
<dbReference type="FunFam" id="2.40.40.20:FF:000003">
    <property type="entry name" value="Transitional endoplasmic reticulum ATPase"/>
    <property type="match status" value="1"/>
</dbReference>
<keyword evidence="2" id="KW-1185">Reference proteome</keyword>